<evidence type="ECO:0000313" key="2">
    <source>
        <dbReference type="Proteomes" id="UP001140096"/>
    </source>
</evidence>
<accession>A0ACC1LP61</accession>
<organism evidence="1 2">
    <name type="scientific">Coemansia furcata</name>
    <dbReference type="NCBI Taxonomy" id="417177"/>
    <lineage>
        <taxon>Eukaryota</taxon>
        <taxon>Fungi</taxon>
        <taxon>Fungi incertae sedis</taxon>
        <taxon>Zoopagomycota</taxon>
        <taxon>Kickxellomycotina</taxon>
        <taxon>Kickxellomycetes</taxon>
        <taxon>Kickxellales</taxon>
        <taxon>Kickxellaceae</taxon>
        <taxon>Coemansia</taxon>
    </lineage>
</organism>
<keyword evidence="2" id="KW-1185">Reference proteome</keyword>
<reference evidence="1" key="1">
    <citation type="submission" date="2022-07" db="EMBL/GenBank/DDBJ databases">
        <title>Phylogenomic reconstructions and comparative analyses of Kickxellomycotina fungi.</title>
        <authorList>
            <person name="Reynolds N.K."/>
            <person name="Stajich J.E."/>
            <person name="Barry K."/>
            <person name="Grigoriev I.V."/>
            <person name="Crous P."/>
            <person name="Smith M.E."/>
        </authorList>
    </citation>
    <scope>NUCLEOTIDE SEQUENCE</scope>
    <source>
        <strain evidence="1">CBS 102833</strain>
    </source>
</reference>
<name>A0ACC1LP61_9FUNG</name>
<proteinExistence type="predicted"/>
<dbReference type="Proteomes" id="UP001140096">
    <property type="component" value="Unassembled WGS sequence"/>
</dbReference>
<protein>
    <submittedName>
        <fullName evidence="1">Uncharacterized protein</fullName>
    </submittedName>
</protein>
<evidence type="ECO:0000313" key="1">
    <source>
        <dbReference type="EMBL" id="KAJ2812622.1"/>
    </source>
</evidence>
<comment type="caution">
    <text evidence="1">The sequence shown here is derived from an EMBL/GenBank/DDBJ whole genome shotgun (WGS) entry which is preliminary data.</text>
</comment>
<sequence length="255" mass="29364">MSSLSEPLALLPGGGTGSQPRRRRRFPRIHRSALWRRLFHWRQLDFEFAAWQMLYLLVSPKRVYRNIYYHKQTKNQWARDDPAFLILQLLGLVTATAAYSMVYGAGARGFLKALLQLLVVNYLLAGAVLATLTWLVANRFLRHQNVHVADQQVEWLYAFDVHCNAFFTFFALAYVVQFCFLPILMKTAWVSLFLGNTLCALAGAAYVFTTYLGLQALPFLHHQESILYTIPFIAVAYLVSLFGFNVSHHLLDFYF</sequence>
<dbReference type="EMBL" id="JANBUP010000186">
    <property type="protein sequence ID" value="KAJ2812622.1"/>
    <property type="molecule type" value="Genomic_DNA"/>
</dbReference>
<gene>
    <name evidence="1" type="ORF">H4S07_001270</name>
</gene>